<keyword evidence="1" id="KW-0732">Signal</keyword>
<evidence type="ECO:0000313" key="3">
    <source>
        <dbReference type="Proteomes" id="UP001251528"/>
    </source>
</evidence>
<dbReference type="Proteomes" id="UP001251528">
    <property type="component" value="Unassembled WGS sequence"/>
</dbReference>
<gene>
    <name evidence="2" type="ORF">QQS21_010842</name>
</gene>
<reference evidence="2" key="1">
    <citation type="submission" date="2023-06" db="EMBL/GenBank/DDBJ databases">
        <title>Conoideocrella luteorostrata (Hypocreales: Clavicipitaceae), a potential biocontrol fungus for elongate hemlock scale in United States Christmas tree production areas.</title>
        <authorList>
            <person name="Barrett H."/>
            <person name="Lovett B."/>
            <person name="Macias A.M."/>
            <person name="Stajich J.E."/>
            <person name="Kasson M.T."/>
        </authorList>
    </citation>
    <scope>NUCLEOTIDE SEQUENCE</scope>
    <source>
        <strain evidence="2">ARSEF 14590</strain>
    </source>
</reference>
<evidence type="ECO:0000256" key="1">
    <source>
        <dbReference type="SAM" id="SignalP"/>
    </source>
</evidence>
<evidence type="ECO:0000313" key="2">
    <source>
        <dbReference type="EMBL" id="KAK2591466.1"/>
    </source>
</evidence>
<protein>
    <recommendedName>
        <fullName evidence="4">SSCRP protein</fullName>
    </recommendedName>
</protein>
<feature type="chain" id="PRO_5042472612" description="SSCRP protein" evidence="1">
    <location>
        <begin position="17"/>
        <end position="150"/>
    </location>
</feature>
<organism evidence="2 3">
    <name type="scientific">Conoideocrella luteorostrata</name>
    <dbReference type="NCBI Taxonomy" id="1105319"/>
    <lineage>
        <taxon>Eukaryota</taxon>
        <taxon>Fungi</taxon>
        <taxon>Dikarya</taxon>
        <taxon>Ascomycota</taxon>
        <taxon>Pezizomycotina</taxon>
        <taxon>Sordariomycetes</taxon>
        <taxon>Hypocreomycetidae</taxon>
        <taxon>Hypocreales</taxon>
        <taxon>Clavicipitaceae</taxon>
        <taxon>Conoideocrella</taxon>
    </lineage>
</organism>
<proteinExistence type="predicted"/>
<name>A0AAJ0CEE9_9HYPO</name>
<evidence type="ECO:0008006" key="4">
    <source>
        <dbReference type="Google" id="ProtNLM"/>
    </source>
</evidence>
<feature type="signal peptide" evidence="1">
    <location>
        <begin position="1"/>
        <end position="16"/>
    </location>
</feature>
<keyword evidence="3" id="KW-1185">Reference proteome</keyword>
<sequence length="150" mass="16072">MKFITSLALFVAAATAAPAASDVQTAHLTFRPDASHEAYKLQVKADGKSVLIADQTPIQLIDAPDYLAESFCKFDTVQPGVKFTKIIASDNVTQQVVLNPPSAIKGVSCEGMCVTTYGNCYDDHTGQFVGPCCNGLCVANRCRPWNIGQQ</sequence>
<comment type="caution">
    <text evidence="2">The sequence shown here is derived from an EMBL/GenBank/DDBJ whole genome shotgun (WGS) entry which is preliminary data.</text>
</comment>
<accession>A0AAJ0CEE9</accession>
<dbReference type="AlphaFoldDB" id="A0AAJ0CEE9"/>
<dbReference type="EMBL" id="JASWJB010000333">
    <property type="protein sequence ID" value="KAK2591466.1"/>
    <property type="molecule type" value="Genomic_DNA"/>
</dbReference>